<name>I4H3P2_MICAE</name>
<protein>
    <submittedName>
        <fullName evidence="1">Uncharacterized protein</fullName>
    </submittedName>
</protein>
<proteinExistence type="predicted"/>
<organism evidence="1 2">
    <name type="scientific">Microcystis aeruginosa PCC 9807</name>
    <dbReference type="NCBI Taxonomy" id="1160283"/>
    <lineage>
        <taxon>Bacteria</taxon>
        <taxon>Bacillati</taxon>
        <taxon>Cyanobacteriota</taxon>
        <taxon>Cyanophyceae</taxon>
        <taxon>Oscillatoriophycideae</taxon>
        <taxon>Chroococcales</taxon>
        <taxon>Microcystaceae</taxon>
        <taxon>Microcystis</taxon>
    </lineage>
</organism>
<dbReference type="HOGENOM" id="CLU_3292436_0_0_3"/>
<dbReference type="AlphaFoldDB" id="I4H3P2"/>
<dbReference type="Proteomes" id="UP000003613">
    <property type="component" value="Unassembled WGS sequence"/>
</dbReference>
<reference evidence="1 2" key="1">
    <citation type="submission" date="2012-04" db="EMBL/GenBank/DDBJ databases">
        <authorList>
            <person name="Genoscope - CEA"/>
        </authorList>
    </citation>
    <scope>NUCLEOTIDE SEQUENCE [LARGE SCALE GENOMIC DNA]</scope>
    <source>
        <strain evidence="1 2">9807</strain>
    </source>
</reference>
<gene>
    <name evidence="1" type="ORF">MICAF_2150007</name>
</gene>
<comment type="caution">
    <text evidence="1">The sequence shown here is derived from an EMBL/GenBank/DDBJ whole genome shotgun (WGS) entry which is preliminary data.</text>
</comment>
<evidence type="ECO:0000313" key="2">
    <source>
        <dbReference type="Proteomes" id="UP000003613"/>
    </source>
</evidence>
<sequence>MKKGLKYYHSPEQIAGRLKRASQESLSHETIYQMIDQNYP</sequence>
<accession>I4H3P2</accession>
<evidence type="ECO:0000313" key="1">
    <source>
        <dbReference type="EMBL" id="CCI16666.1"/>
    </source>
</evidence>
<dbReference type="EMBL" id="CAIM01000130">
    <property type="protein sequence ID" value="CCI16666.1"/>
    <property type="molecule type" value="Genomic_DNA"/>
</dbReference>